<evidence type="ECO:0000313" key="8">
    <source>
        <dbReference type="EMBL" id="TRY20292.1"/>
    </source>
</evidence>
<evidence type="ECO:0000256" key="4">
    <source>
        <dbReference type="ARBA" id="ARBA00022989"/>
    </source>
</evidence>
<comment type="caution">
    <text evidence="8">The sequence shown here is derived from an EMBL/GenBank/DDBJ whole genome shotgun (WGS) entry which is preliminary data.</text>
</comment>
<protein>
    <submittedName>
        <fullName evidence="8">AI-2E family transporter</fullName>
    </submittedName>
</protein>
<name>A0A553K6I9_9ACTN</name>
<gene>
    <name evidence="8" type="ORF">FOJ82_01795</name>
</gene>
<evidence type="ECO:0000256" key="2">
    <source>
        <dbReference type="ARBA" id="ARBA00009773"/>
    </source>
</evidence>
<dbReference type="PANTHER" id="PTHR21716:SF64">
    <property type="entry name" value="AI-2 TRANSPORT PROTEIN TQSA"/>
    <property type="match status" value="1"/>
</dbReference>
<feature type="transmembrane region" description="Helical" evidence="7">
    <location>
        <begin position="308"/>
        <end position="330"/>
    </location>
</feature>
<keyword evidence="5 7" id="KW-0472">Membrane</keyword>
<feature type="transmembrane region" description="Helical" evidence="7">
    <location>
        <begin position="41"/>
        <end position="58"/>
    </location>
</feature>
<comment type="subcellular location">
    <subcellularLocation>
        <location evidence="1">Membrane</location>
        <topology evidence="1">Multi-pass membrane protein</topology>
    </subcellularLocation>
</comment>
<accession>A0A553K6I9</accession>
<comment type="similarity">
    <text evidence="2">Belongs to the autoinducer-2 exporter (AI-2E) (TC 2.A.86) family.</text>
</comment>
<dbReference type="GO" id="GO:0055085">
    <property type="term" value="P:transmembrane transport"/>
    <property type="evidence" value="ECO:0007669"/>
    <property type="project" value="TreeGrafter"/>
</dbReference>
<keyword evidence="9" id="KW-1185">Reference proteome</keyword>
<dbReference type="Pfam" id="PF01594">
    <property type="entry name" value="AI-2E_transport"/>
    <property type="match status" value="1"/>
</dbReference>
<evidence type="ECO:0000256" key="6">
    <source>
        <dbReference type="SAM" id="MobiDB-lite"/>
    </source>
</evidence>
<feature type="transmembrane region" description="Helical" evidence="7">
    <location>
        <begin position="270"/>
        <end position="288"/>
    </location>
</feature>
<sequence>MREIGPGERRKEPRLSQFAKVAIVLAAVALSLMLLREYSGIIAPLFLGVNLLVTAYPIHTWLTRHRVPRWIGALATGGTVLLVLLAAVGMIVWSVTSMVRKLSDYSAEFQEMYEQSIDVLAGLGFDQATLLEQLRSISPTSILGLLGNIASAGSGVTGMIVVVVVIMVFMVMDLPSMTTRFAITDRLHPAFTDTLESFALGIRRYWLVTTVFGLIVALLDGVVLLVLGIPLPLVWVMLSFITNYIPNVGFIIGLVPPALLALFEKGPVTALVVVIAYSVLNFVIQSIIQPKYTGESVGITPIVSFLSLLLWTAVFGALGALIALPFTLMIKAMLIDNDPRLRWVNALIASNPRQVLGGEDPPEPEPEPEPVAVVEDPAKPVPGRS</sequence>
<feature type="transmembrane region" description="Helical" evidence="7">
    <location>
        <begin position="244"/>
        <end position="263"/>
    </location>
</feature>
<proteinExistence type="inferred from homology"/>
<keyword evidence="3 7" id="KW-0812">Transmembrane</keyword>
<evidence type="ECO:0000256" key="3">
    <source>
        <dbReference type="ARBA" id="ARBA00022692"/>
    </source>
</evidence>
<feature type="transmembrane region" description="Helical" evidence="7">
    <location>
        <begin position="149"/>
        <end position="171"/>
    </location>
</feature>
<dbReference type="EMBL" id="VKKG01000001">
    <property type="protein sequence ID" value="TRY20292.1"/>
    <property type="molecule type" value="Genomic_DNA"/>
</dbReference>
<evidence type="ECO:0000256" key="5">
    <source>
        <dbReference type="ARBA" id="ARBA00023136"/>
    </source>
</evidence>
<evidence type="ECO:0000313" key="9">
    <source>
        <dbReference type="Proteomes" id="UP000317638"/>
    </source>
</evidence>
<feature type="transmembrane region" description="Helical" evidence="7">
    <location>
        <begin position="18"/>
        <end position="35"/>
    </location>
</feature>
<dbReference type="GO" id="GO:0016020">
    <property type="term" value="C:membrane"/>
    <property type="evidence" value="ECO:0007669"/>
    <property type="project" value="UniProtKB-SubCell"/>
</dbReference>
<evidence type="ECO:0000256" key="1">
    <source>
        <dbReference type="ARBA" id="ARBA00004141"/>
    </source>
</evidence>
<keyword evidence="4 7" id="KW-1133">Transmembrane helix</keyword>
<dbReference type="OrthoDB" id="9799225at2"/>
<feature type="transmembrane region" description="Helical" evidence="7">
    <location>
        <begin position="70"/>
        <end position="95"/>
    </location>
</feature>
<dbReference type="AlphaFoldDB" id="A0A553K6I9"/>
<dbReference type="InterPro" id="IPR002549">
    <property type="entry name" value="AI-2E-like"/>
</dbReference>
<dbReference type="PANTHER" id="PTHR21716">
    <property type="entry name" value="TRANSMEMBRANE PROTEIN"/>
    <property type="match status" value="1"/>
</dbReference>
<feature type="transmembrane region" description="Helical" evidence="7">
    <location>
        <begin position="205"/>
        <end position="238"/>
    </location>
</feature>
<reference evidence="8 9" key="1">
    <citation type="submission" date="2019-07" db="EMBL/GenBank/DDBJ databases">
        <authorList>
            <person name="Zhou L.-Y."/>
        </authorList>
    </citation>
    <scope>NUCLEOTIDE SEQUENCE [LARGE SCALE GENOMIC DNA]</scope>
    <source>
        <strain evidence="8 9">YIM 101269</strain>
    </source>
</reference>
<dbReference type="Proteomes" id="UP000317638">
    <property type="component" value="Unassembled WGS sequence"/>
</dbReference>
<evidence type="ECO:0000256" key="7">
    <source>
        <dbReference type="SAM" id="Phobius"/>
    </source>
</evidence>
<feature type="region of interest" description="Disordered" evidence="6">
    <location>
        <begin position="353"/>
        <end position="385"/>
    </location>
</feature>
<organism evidence="8 9">
    <name type="scientific">Tessaracoccus rhinocerotis</name>
    <dbReference type="NCBI Taxonomy" id="1689449"/>
    <lineage>
        <taxon>Bacteria</taxon>
        <taxon>Bacillati</taxon>
        <taxon>Actinomycetota</taxon>
        <taxon>Actinomycetes</taxon>
        <taxon>Propionibacteriales</taxon>
        <taxon>Propionibacteriaceae</taxon>
        <taxon>Tessaracoccus</taxon>
    </lineage>
</organism>